<gene>
    <name evidence="3" type="ORF">Amon01_000416600</name>
</gene>
<dbReference type="EMBL" id="BSXU01001946">
    <property type="protein sequence ID" value="GMG32658.1"/>
    <property type="molecule type" value="Genomic_DNA"/>
</dbReference>
<name>A0A9W6YYH1_AMBMO</name>
<feature type="compositionally biased region" description="Basic and acidic residues" evidence="2">
    <location>
        <begin position="74"/>
        <end position="88"/>
    </location>
</feature>
<feature type="compositionally biased region" description="Low complexity" evidence="2">
    <location>
        <begin position="130"/>
        <end position="152"/>
    </location>
</feature>
<protein>
    <submittedName>
        <fullName evidence="3">Unnamed protein product</fullName>
    </submittedName>
</protein>
<sequence>MDYLKAFTNSISPQFQQKEPIKDDSLDMMKLDYRKTRDQLHRTLTEQQQQQKQQQQAKQAKKENVKPKPSSRVISDELTKQVQEKEQKLLSQNRIVRRESLSPSPIPNSTRQQRKSPASAFMKSKLSAQATPKSANSSSTSAYTTAPSSSSHSRSRSKLEQLSSKSPSDVNINNDRSFLKLEEVAQRDKLRTHIQELKKQREEERREFRKQELEFERQIDELQDKNNALEKDVSSLNSQLSSLKLDKKRESRLLEENQNLIHQVDQLYTALKNKNIETTELKNELDGVKLEYEKLRTKQNWDSGKLRSKEDECDKLKQRLILKDNRIQDFKNTADSEFHGMELEIQRLLKMVDSLQGENMQLNKSMDALQKDNRSMKQLNIDMKRKLMAASTETEFKRTPTIKTNTNATVTRTVPLKKADMRMAAVQGNGNGDGDTTKLLKISGELLNAETYRSSKLCDSNNINNNNYSGKYTTLTDPLSKSKSKSRRYSGNIAESCSSSSSSSKHRSSSYAVSYNSKPKPQDDDSFLHHQNNQLQSSVLSDSSTFNAGDENDHDFNNSHSKGAGDTDYLCSRDIDLDFDLMPSWKVKHNHNNSNSNSKLSDRAPYTPYTDKIQGLDFGVGRGRGRMSVVGESSDTADLLNFDVL</sequence>
<evidence type="ECO:0000313" key="3">
    <source>
        <dbReference type="EMBL" id="GMG32658.1"/>
    </source>
</evidence>
<evidence type="ECO:0000256" key="1">
    <source>
        <dbReference type="SAM" id="Coils"/>
    </source>
</evidence>
<feature type="compositionally biased region" description="Polar residues" evidence="2">
    <location>
        <begin position="529"/>
        <end position="547"/>
    </location>
</feature>
<feature type="compositionally biased region" description="Polar residues" evidence="2">
    <location>
        <begin position="160"/>
        <end position="173"/>
    </location>
</feature>
<keyword evidence="4" id="KW-1185">Reference proteome</keyword>
<dbReference type="AlphaFoldDB" id="A0A9W6YYH1"/>
<feature type="region of interest" description="Disordered" evidence="2">
    <location>
        <begin position="467"/>
        <end position="563"/>
    </location>
</feature>
<dbReference type="Proteomes" id="UP001165063">
    <property type="component" value="Unassembled WGS sequence"/>
</dbReference>
<evidence type="ECO:0000313" key="4">
    <source>
        <dbReference type="Proteomes" id="UP001165063"/>
    </source>
</evidence>
<feature type="coiled-coil region" evidence="1">
    <location>
        <begin position="271"/>
        <end position="386"/>
    </location>
</feature>
<feature type="compositionally biased region" description="Low complexity" evidence="2">
    <location>
        <begin position="496"/>
        <end position="514"/>
    </location>
</feature>
<reference evidence="3" key="1">
    <citation type="submission" date="2023-04" db="EMBL/GenBank/DDBJ databases">
        <title>Ambrosiozyma monospora NBRC 1965.</title>
        <authorList>
            <person name="Ichikawa N."/>
            <person name="Sato H."/>
            <person name="Tonouchi N."/>
        </authorList>
    </citation>
    <scope>NUCLEOTIDE SEQUENCE</scope>
    <source>
        <strain evidence="3">NBRC 1965</strain>
    </source>
</reference>
<feature type="coiled-coil region" evidence="1">
    <location>
        <begin position="187"/>
        <end position="246"/>
    </location>
</feature>
<feature type="compositionally biased region" description="Low complexity" evidence="2">
    <location>
        <begin position="47"/>
        <end position="58"/>
    </location>
</feature>
<feature type="region of interest" description="Disordered" evidence="2">
    <location>
        <begin position="42"/>
        <end position="173"/>
    </location>
</feature>
<keyword evidence="1" id="KW-0175">Coiled coil</keyword>
<feature type="compositionally biased region" description="Polar residues" evidence="2">
    <location>
        <begin position="101"/>
        <end position="111"/>
    </location>
</feature>
<comment type="caution">
    <text evidence="3">The sequence shown here is derived from an EMBL/GenBank/DDBJ whole genome shotgun (WGS) entry which is preliminary data.</text>
</comment>
<evidence type="ECO:0000256" key="2">
    <source>
        <dbReference type="SAM" id="MobiDB-lite"/>
    </source>
</evidence>
<accession>A0A9W6YYH1</accession>
<feature type="compositionally biased region" description="Polar residues" evidence="2">
    <location>
        <begin position="468"/>
        <end position="479"/>
    </location>
</feature>
<organism evidence="3 4">
    <name type="scientific">Ambrosiozyma monospora</name>
    <name type="common">Yeast</name>
    <name type="synonym">Endomycopsis monosporus</name>
    <dbReference type="NCBI Taxonomy" id="43982"/>
    <lineage>
        <taxon>Eukaryota</taxon>
        <taxon>Fungi</taxon>
        <taxon>Dikarya</taxon>
        <taxon>Ascomycota</taxon>
        <taxon>Saccharomycotina</taxon>
        <taxon>Pichiomycetes</taxon>
        <taxon>Pichiales</taxon>
        <taxon>Pichiaceae</taxon>
        <taxon>Ambrosiozyma</taxon>
    </lineage>
</organism>
<proteinExistence type="predicted"/>